<dbReference type="PANTHER" id="PTHR46615:SF1">
    <property type="entry name" value="ARYLSULFATASE K"/>
    <property type="match status" value="1"/>
</dbReference>
<dbReference type="InterPro" id="IPR017850">
    <property type="entry name" value="Alkaline_phosphatase_core_sf"/>
</dbReference>
<protein>
    <submittedName>
        <fullName evidence="2">Sulfatase-like hydrolase/transferase</fullName>
    </submittedName>
</protein>
<comment type="caution">
    <text evidence="2">The sequence shown here is derived from an EMBL/GenBank/DDBJ whole genome shotgun (WGS) entry which is preliminary data.</text>
</comment>
<dbReference type="InterPro" id="IPR000917">
    <property type="entry name" value="Sulfatase_N"/>
</dbReference>
<proteinExistence type="predicted"/>
<dbReference type="SUPFAM" id="SSF53649">
    <property type="entry name" value="Alkaline phosphatase-like"/>
    <property type="match status" value="1"/>
</dbReference>
<sequence length="477" mass="54193">MGVYTMQQKNILIIICDQLSATALSAYGNTYSSTPNLDGLAARSAVMEYAYTSCPLCQPARASFWTSRYPHQTGVLSNLPDQGFPAVSNDIPTLGELFSHAGYDCVHFGKTHDYGALRGFKVIESEEIHIPRTNPAIKFDYETYLDIDTTEKSVQYLSSRPEGPFLMVSDLQNPHNICAYIGEHSEGYGDFPLERELPPLPENFDFDDIANRPEFIQYLCCAHRRQRQASGWKEDDFRHYLYAYYYYLSMVDKQIGQILEALLKSGAADQTMVVFLADHGEGMASHHLVTKYGTFYEETNRVPLFFALPGGNQASRIGGVTSLLDLVPTLLDYTELPCPDGLEGISLMPQITGVKTHSDRTAAVAEWYDEFRDYTVPGRMICDEDYKYICYLEPDSEELYDMRNDRYEKTNLAGKPEYSPILEKYRSLLKHHLEKSDDPFFTLKTAGTGSYRRHPLGFEHHQGLSAVEKYALEIKRK</sequence>
<dbReference type="EMBL" id="JACOPB010000006">
    <property type="protein sequence ID" value="MBC5709355.1"/>
    <property type="molecule type" value="Genomic_DNA"/>
</dbReference>
<evidence type="ECO:0000313" key="3">
    <source>
        <dbReference type="Proteomes" id="UP000634672"/>
    </source>
</evidence>
<keyword evidence="3" id="KW-1185">Reference proteome</keyword>
<dbReference type="PANTHER" id="PTHR46615">
    <property type="entry name" value="ARYLSULFATASE K"/>
    <property type="match status" value="1"/>
</dbReference>
<name>A0ABR7H830_9FIRM</name>
<organism evidence="2 3">
    <name type="scientific">Hungatella hominis</name>
    <dbReference type="NCBI Taxonomy" id="2763050"/>
    <lineage>
        <taxon>Bacteria</taxon>
        <taxon>Bacillati</taxon>
        <taxon>Bacillota</taxon>
        <taxon>Clostridia</taxon>
        <taxon>Lachnospirales</taxon>
        <taxon>Lachnospiraceae</taxon>
        <taxon>Hungatella</taxon>
    </lineage>
</organism>
<accession>A0ABR7H830</accession>
<dbReference type="Proteomes" id="UP000634672">
    <property type="component" value="Unassembled WGS sequence"/>
</dbReference>
<dbReference type="Gene3D" id="3.40.720.10">
    <property type="entry name" value="Alkaline Phosphatase, subunit A"/>
    <property type="match status" value="1"/>
</dbReference>
<dbReference type="InterPro" id="IPR051849">
    <property type="entry name" value="GAG-degrading_sulfatase"/>
</dbReference>
<gene>
    <name evidence="2" type="ORF">H8S75_15460</name>
</gene>
<evidence type="ECO:0000259" key="1">
    <source>
        <dbReference type="Pfam" id="PF00884"/>
    </source>
</evidence>
<reference evidence="2 3" key="1">
    <citation type="submission" date="2020-08" db="EMBL/GenBank/DDBJ databases">
        <title>Genome public.</title>
        <authorList>
            <person name="Liu C."/>
            <person name="Sun Q."/>
        </authorList>
    </citation>
    <scope>NUCLEOTIDE SEQUENCE [LARGE SCALE GENOMIC DNA]</scope>
    <source>
        <strain evidence="2 3">NSJ-66</strain>
    </source>
</reference>
<feature type="domain" description="Sulfatase N-terminal" evidence="1">
    <location>
        <begin position="9"/>
        <end position="334"/>
    </location>
</feature>
<dbReference type="Pfam" id="PF00884">
    <property type="entry name" value="Sulfatase"/>
    <property type="match status" value="1"/>
</dbReference>
<evidence type="ECO:0000313" key="2">
    <source>
        <dbReference type="EMBL" id="MBC5709355.1"/>
    </source>
</evidence>